<gene>
    <name evidence="1" type="ORF">HaLaN_25459</name>
</gene>
<accession>A0A699ZXK7</accession>
<protein>
    <submittedName>
        <fullName evidence="1">Uncharacterized protein</fullName>
    </submittedName>
</protein>
<evidence type="ECO:0000313" key="2">
    <source>
        <dbReference type="Proteomes" id="UP000485058"/>
    </source>
</evidence>
<organism evidence="1 2">
    <name type="scientific">Haematococcus lacustris</name>
    <name type="common">Green alga</name>
    <name type="synonym">Haematococcus pluvialis</name>
    <dbReference type="NCBI Taxonomy" id="44745"/>
    <lineage>
        <taxon>Eukaryota</taxon>
        <taxon>Viridiplantae</taxon>
        <taxon>Chlorophyta</taxon>
        <taxon>core chlorophytes</taxon>
        <taxon>Chlorophyceae</taxon>
        <taxon>CS clade</taxon>
        <taxon>Chlamydomonadales</taxon>
        <taxon>Haematococcaceae</taxon>
        <taxon>Haematococcus</taxon>
    </lineage>
</organism>
<name>A0A699ZXK7_HAELA</name>
<dbReference type="Proteomes" id="UP000485058">
    <property type="component" value="Unassembled WGS sequence"/>
</dbReference>
<comment type="caution">
    <text evidence="1">The sequence shown here is derived from an EMBL/GenBank/DDBJ whole genome shotgun (WGS) entry which is preliminary data.</text>
</comment>
<proteinExistence type="predicted"/>
<dbReference type="AlphaFoldDB" id="A0A699ZXK7"/>
<sequence length="91" mass="10072">MSYVQASGHCAPESAGSRCVPSHAHKFKTHWFKSSSNARPFRCSSACGVWLGHKGWTRRMMFPSTEVPMHSMIRVQRAGEHVLPGAGTDPF</sequence>
<evidence type="ECO:0000313" key="1">
    <source>
        <dbReference type="EMBL" id="GFH27181.1"/>
    </source>
</evidence>
<reference evidence="1 2" key="1">
    <citation type="submission" date="2020-02" db="EMBL/GenBank/DDBJ databases">
        <title>Draft genome sequence of Haematococcus lacustris strain NIES-144.</title>
        <authorList>
            <person name="Morimoto D."/>
            <person name="Nakagawa S."/>
            <person name="Yoshida T."/>
            <person name="Sawayama S."/>
        </authorList>
    </citation>
    <scope>NUCLEOTIDE SEQUENCE [LARGE SCALE GENOMIC DNA]</scope>
    <source>
        <strain evidence="1 2">NIES-144</strain>
    </source>
</reference>
<keyword evidence="2" id="KW-1185">Reference proteome</keyword>
<dbReference type="EMBL" id="BLLF01003380">
    <property type="protein sequence ID" value="GFH27181.1"/>
    <property type="molecule type" value="Genomic_DNA"/>
</dbReference>